<feature type="DNA-binding region" description="H-T-H motif" evidence="4">
    <location>
        <begin position="39"/>
        <end position="58"/>
    </location>
</feature>
<dbReference type="Gene3D" id="1.10.357.10">
    <property type="entry name" value="Tetracycline Repressor, domain 2"/>
    <property type="match status" value="1"/>
</dbReference>
<dbReference type="PANTHER" id="PTHR30055">
    <property type="entry name" value="HTH-TYPE TRANSCRIPTIONAL REGULATOR RUTR"/>
    <property type="match status" value="1"/>
</dbReference>
<evidence type="ECO:0000256" key="4">
    <source>
        <dbReference type="PROSITE-ProRule" id="PRU00335"/>
    </source>
</evidence>
<dbReference type="STRING" id="995034.SAMN05216219_0881"/>
<dbReference type="Pfam" id="PF00440">
    <property type="entry name" value="TetR_N"/>
    <property type="match status" value="1"/>
</dbReference>
<accession>A0A1I4ZL07</accession>
<dbReference type="PRINTS" id="PR00455">
    <property type="entry name" value="HTHTETR"/>
</dbReference>
<dbReference type="PANTHER" id="PTHR30055:SF234">
    <property type="entry name" value="HTH-TYPE TRANSCRIPTIONAL REGULATOR BETI"/>
    <property type="match status" value="1"/>
</dbReference>
<evidence type="ECO:0000313" key="7">
    <source>
        <dbReference type="Proteomes" id="UP000198867"/>
    </source>
</evidence>
<keyword evidence="1" id="KW-0805">Transcription regulation</keyword>
<evidence type="ECO:0000256" key="3">
    <source>
        <dbReference type="ARBA" id="ARBA00023163"/>
    </source>
</evidence>
<name>A0A1I4ZL07_9MICO</name>
<dbReference type="GO" id="GO:0000976">
    <property type="term" value="F:transcription cis-regulatory region binding"/>
    <property type="evidence" value="ECO:0007669"/>
    <property type="project" value="TreeGrafter"/>
</dbReference>
<dbReference type="InterPro" id="IPR041479">
    <property type="entry name" value="TetR_CgmR_C"/>
</dbReference>
<dbReference type="AlphaFoldDB" id="A0A1I4ZL07"/>
<reference evidence="7" key="1">
    <citation type="submission" date="2016-10" db="EMBL/GenBank/DDBJ databases">
        <authorList>
            <person name="Varghese N."/>
            <person name="Submissions S."/>
        </authorList>
    </citation>
    <scope>NUCLEOTIDE SEQUENCE [LARGE SCALE GENOMIC DNA]</scope>
    <source>
        <strain evidence="7">CGMCC 1.11101</strain>
    </source>
</reference>
<keyword evidence="2 4" id="KW-0238">DNA-binding</keyword>
<keyword evidence="7" id="KW-1185">Reference proteome</keyword>
<evidence type="ECO:0000259" key="5">
    <source>
        <dbReference type="PROSITE" id="PS50977"/>
    </source>
</evidence>
<evidence type="ECO:0000313" key="6">
    <source>
        <dbReference type="EMBL" id="SFN50743.1"/>
    </source>
</evidence>
<keyword evidence="3" id="KW-0804">Transcription</keyword>
<dbReference type="InterPro" id="IPR050109">
    <property type="entry name" value="HTH-type_TetR-like_transc_reg"/>
</dbReference>
<dbReference type="EMBL" id="FOVM01000002">
    <property type="protein sequence ID" value="SFN50743.1"/>
    <property type="molecule type" value="Genomic_DNA"/>
</dbReference>
<dbReference type="Pfam" id="PF17937">
    <property type="entry name" value="TetR_C_28"/>
    <property type="match status" value="1"/>
</dbReference>
<dbReference type="SUPFAM" id="SSF46689">
    <property type="entry name" value="Homeodomain-like"/>
    <property type="match status" value="1"/>
</dbReference>
<evidence type="ECO:0000256" key="1">
    <source>
        <dbReference type="ARBA" id="ARBA00023015"/>
    </source>
</evidence>
<sequence>MSSAPDVSDQRMPHRGSTRDRILVAYEDLLIESGERGATLDAVAARAGVSKGGLLYHFGSKDGLAGGFLKRLRDLAEVDVSVMRSAPAGVVDYFIRTSVNAGTELDRALIAAARLAQTSDPRASEILAAIRTLWLDVVIEAVGDPVAARAILLISDGLYYNSALMGMGAPDPADVSDEGLQKLIDMVERLSTIAHGDPDAG</sequence>
<proteinExistence type="predicted"/>
<dbReference type="GO" id="GO:0003700">
    <property type="term" value="F:DNA-binding transcription factor activity"/>
    <property type="evidence" value="ECO:0007669"/>
    <property type="project" value="TreeGrafter"/>
</dbReference>
<dbReference type="PROSITE" id="PS50977">
    <property type="entry name" value="HTH_TETR_2"/>
    <property type="match status" value="1"/>
</dbReference>
<protein>
    <submittedName>
        <fullName evidence="6">Transcriptional regulator, TetR family</fullName>
    </submittedName>
</protein>
<evidence type="ECO:0000256" key="2">
    <source>
        <dbReference type="ARBA" id="ARBA00023125"/>
    </source>
</evidence>
<dbReference type="InterPro" id="IPR009057">
    <property type="entry name" value="Homeodomain-like_sf"/>
</dbReference>
<dbReference type="Proteomes" id="UP000198867">
    <property type="component" value="Unassembled WGS sequence"/>
</dbReference>
<organism evidence="6 7">
    <name type="scientific">Mycetocola miduiensis</name>
    <dbReference type="NCBI Taxonomy" id="995034"/>
    <lineage>
        <taxon>Bacteria</taxon>
        <taxon>Bacillati</taxon>
        <taxon>Actinomycetota</taxon>
        <taxon>Actinomycetes</taxon>
        <taxon>Micrococcales</taxon>
        <taxon>Microbacteriaceae</taxon>
        <taxon>Mycetocola</taxon>
    </lineage>
</organism>
<gene>
    <name evidence="6" type="ORF">SAMN05216219_0881</name>
</gene>
<feature type="domain" description="HTH tetR-type" evidence="5">
    <location>
        <begin position="16"/>
        <end position="76"/>
    </location>
</feature>
<dbReference type="InterPro" id="IPR001647">
    <property type="entry name" value="HTH_TetR"/>
</dbReference>
<dbReference type="RefSeq" id="WP_245762381.1">
    <property type="nucleotide sequence ID" value="NZ_FOVM01000002.1"/>
</dbReference>